<feature type="compositionally biased region" description="Polar residues" evidence="3">
    <location>
        <begin position="247"/>
        <end position="275"/>
    </location>
</feature>
<evidence type="ECO:0000313" key="7">
    <source>
        <dbReference type="EMBL" id="KAI9560999.1"/>
    </source>
</evidence>
<dbReference type="Gene3D" id="2.40.50.510">
    <property type="match status" value="1"/>
</dbReference>
<dbReference type="PANTHER" id="PTHR14790">
    <property type="entry name" value="RECQ-MEDIATED GENOME INSTABILITY PROTEIN 1 RMI1"/>
    <property type="match status" value="1"/>
</dbReference>
<comment type="similarity">
    <text evidence="1">Belongs to the RMI1 family.</text>
</comment>
<evidence type="ECO:0000256" key="2">
    <source>
        <dbReference type="ARBA" id="ARBA00018987"/>
    </source>
</evidence>
<feature type="domain" description="RecQ-mediated genome instability protein 1 C-terminal OB-fold" evidence="5">
    <location>
        <begin position="386"/>
        <end position="548"/>
    </location>
</feature>
<dbReference type="GO" id="GO:0000712">
    <property type="term" value="P:resolution of meiotic recombination intermediates"/>
    <property type="evidence" value="ECO:0007669"/>
    <property type="project" value="TreeGrafter"/>
</dbReference>
<dbReference type="GO" id="GO:0000724">
    <property type="term" value="P:double-strand break repair via homologous recombination"/>
    <property type="evidence" value="ECO:0007669"/>
    <property type="project" value="TreeGrafter"/>
</dbReference>
<protein>
    <recommendedName>
        <fullName evidence="2">RecQ-mediated genome instability protein 1</fullName>
    </recommendedName>
</protein>
<evidence type="ECO:0000256" key="3">
    <source>
        <dbReference type="SAM" id="MobiDB-lite"/>
    </source>
</evidence>
<accession>A0AAD5PYD7</accession>
<gene>
    <name evidence="7" type="ORF">GHT06_011955</name>
</gene>
<name>A0AAD5PYD7_9CRUS</name>
<dbReference type="InterPro" id="IPR013894">
    <property type="entry name" value="RMI1_OB"/>
</dbReference>
<dbReference type="Pfam" id="PF08585">
    <property type="entry name" value="RMI1_N_C"/>
    <property type="match status" value="1"/>
</dbReference>
<evidence type="ECO:0000256" key="1">
    <source>
        <dbReference type="ARBA" id="ARBA00006395"/>
    </source>
</evidence>
<feature type="region of interest" description="Disordered" evidence="3">
    <location>
        <begin position="235"/>
        <end position="302"/>
    </location>
</feature>
<dbReference type="GO" id="GO:0016604">
    <property type="term" value="C:nuclear body"/>
    <property type="evidence" value="ECO:0007669"/>
    <property type="project" value="TreeGrafter"/>
</dbReference>
<dbReference type="GO" id="GO:0031422">
    <property type="term" value="C:RecQ family helicase-topoisomerase III complex"/>
    <property type="evidence" value="ECO:0007669"/>
    <property type="project" value="TreeGrafter"/>
</dbReference>
<dbReference type="Pfam" id="PF21000">
    <property type="entry name" value="RMI1_N_N"/>
    <property type="match status" value="1"/>
</dbReference>
<dbReference type="Proteomes" id="UP000820818">
    <property type="component" value="Linkage Group LG3"/>
</dbReference>
<dbReference type="InterPro" id="IPR042470">
    <property type="entry name" value="RMI1_N_C_sf"/>
</dbReference>
<evidence type="ECO:0000259" key="5">
    <source>
        <dbReference type="Pfam" id="PF16099"/>
    </source>
</evidence>
<dbReference type="EMBL" id="WJBH02000003">
    <property type="protein sequence ID" value="KAI9560999.1"/>
    <property type="molecule type" value="Genomic_DNA"/>
</dbReference>
<sequence>MSMDDTRKRVQDHLKNKCRVSSMTVPQEWIDGCIAFYRDSHSKTNLPDLLEFVAQQWFLMDFVSLKLKSLPINLNKSVLINLTENYVLQLMSVLNIGQSAYSQHTKITKGLESNSEVSADKKIPSKWEPKNRRMLLLDLTDGSQSVQAMEYTPIHHLHLDLIPGTKVLVKGPVECRRGVILLRSNNIELLGGEVSDLVQKNAPENILARLLDKPENPNPVYGSYTAQTLATVNDFEQDGDDEPSSAKCGNNTKQQQRGVYQNNSTTANQGTSSVAKQKRNDDDDDDLKPWSASYPPAKKIQQTAVRAKDAEDMFPDDDDDYIFHTASAGDEDMFPDDDDDILFTAGNLAAVPVEQSEEDVGRRVKISGPLTTTPTAGQAKPIIVNRPFTYLSSYIKTRTDRAVNNVKCEEESICVKGFVATIKSKLEAARTETGTIQWKLSAIINDGSAALLVDFGPEVLENLIGYSPPALKSMMAASGGDSKRIGAQVLEEAKQKLIRLNCLLHIRWPASDADRDKCSAAGIPATNHKLPVVYRLEDIERRHLEMLQLL</sequence>
<dbReference type="FunFam" id="2.40.50.770:FF:000002">
    <property type="entry name" value="recQ-mediated genome instability protein 1"/>
    <property type="match status" value="1"/>
</dbReference>
<feature type="domain" description="RMI1 N-terminal" evidence="6">
    <location>
        <begin position="22"/>
        <end position="62"/>
    </location>
</feature>
<evidence type="ECO:0000259" key="6">
    <source>
        <dbReference type="Pfam" id="PF21000"/>
    </source>
</evidence>
<dbReference type="InterPro" id="IPR049363">
    <property type="entry name" value="RMI1_N"/>
</dbReference>
<keyword evidence="8" id="KW-1185">Reference proteome</keyword>
<feature type="domain" description="RecQ mediated genome instability protein 1 OB-fold" evidence="4">
    <location>
        <begin position="71"/>
        <end position="204"/>
    </location>
</feature>
<comment type="caution">
    <text evidence="7">The sequence shown here is derived from an EMBL/GenBank/DDBJ whole genome shotgun (WGS) entry which is preliminary data.</text>
</comment>
<proteinExistence type="inferred from homology"/>
<evidence type="ECO:0000313" key="8">
    <source>
        <dbReference type="Proteomes" id="UP000820818"/>
    </source>
</evidence>
<dbReference type="Gene3D" id="2.40.50.770">
    <property type="entry name" value="RecQ-mediated genome instability protein Rmi1, C-terminal domain"/>
    <property type="match status" value="1"/>
</dbReference>
<dbReference type="PANTHER" id="PTHR14790:SF15">
    <property type="entry name" value="RECQ-MEDIATED GENOME INSTABILITY PROTEIN 1"/>
    <property type="match status" value="1"/>
</dbReference>
<dbReference type="AlphaFoldDB" id="A0AAD5PYD7"/>
<dbReference type="SMART" id="SM01161">
    <property type="entry name" value="DUF1767"/>
    <property type="match status" value="1"/>
</dbReference>
<evidence type="ECO:0000259" key="4">
    <source>
        <dbReference type="Pfam" id="PF08585"/>
    </source>
</evidence>
<reference evidence="7 8" key="1">
    <citation type="submission" date="2022-05" db="EMBL/GenBank/DDBJ databases">
        <title>A multi-omics perspective on studying reproductive biology in Daphnia sinensis.</title>
        <authorList>
            <person name="Jia J."/>
        </authorList>
    </citation>
    <scope>NUCLEOTIDE SEQUENCE [LARGE SCALE GENOMIC DNA]</scope>
    <source>
        <strain evidence="7 8">WSL</strain>
    </source>
</reference>
<dbReference type="GO" id="GO:0000166">
    <property type="term" value="F:nucleotide binding"/>
    <property type="evidence" value="ECO:0007669"/>
    <property type="project" value="InterPro"/>
</dbReference>
<organism evidence="7 8">
    <name type="scientific">Daphnia sinensis</name>
    <dbReference type="NCBI Taxonomy" id="1820382"/>
    <lineage>
        <taxon>Eukaryota</taxon>
        <taxon>Metazoa</taxon>
        <taxon>Ecdysozoa</taxon>
        <taxon>Arthropoda</taxon>
        <taxon>Crustacea</taxon>
        <taxon>Branchiopoda</taxon>
        <taxon>Diplostraca</taxon>
        <taxon>Cladocera</taxon>
        <taxon>Anomopoda</taxon>
        <taxon>Daphniidae</taxon>
        <taxon>Daphnia</taxon>
        <taxon>Daphnia similis group</taxon>
    </lineage>
</organism>
<dbReference type="InterPro" id="IPR032199">
    <property type="entry name" value="RMI1_C"/>
</dbReference>
<dbReference type="Pfam" id="PF16099">
    <property type="entry name" value="RMI1_C"/>
    <property type="match status" value="1"/>
</dbReference>